<dbReference type="Proteomes" id="UP000604475">
    <property type="component" value="Unassembled WGS sequence"/>
</dbReference>
<name>A0A937RMU2_9ACTN</name>
<evidence type="ECO:0000259" key="1">
    <source>
        <dbReference type="PROSITE" id="PS50878"/>
    </source>
</evidence>
<feature type="domain" description="Reverse transcriptase" evidence="1">
    <location>
        <begin position="1"/>
        <end position="143"/>
    </location>
</feature>
<dbReference type="AlphaFoldDB" id="A0A937RMU2"/>
<dbReference type="InterPro" id="IPR000477">
    <property type="entry name" value="RT_dom"/>
</dbReference>
<proteinExistence type="predicted"/>
<dbReference type="Pfam" id="PF08388">
    <property type="entry name" value="GIIM"/>
    <property type="match status" value="1"/>
</dbReference>
<gene>
    <name evidence="2" type="ORF">I7412_32405</name>
</gene>
<comment type="caution">
    <text evidence="2">The sequence shown here is derived from an EMBL/GenBank/DDBJ whole genome shotgun (WGS) entry which is preliminary data.</text>
</comment>
<dbReference type="EMBL" id="JAEACQ010000284">
    <property type="protein sequence ID" value="MBL7631780.1"/>
    <property type="molecule type" value="Genomic_DNA"/>
</dbReference>
<dbReference type="InterPro" id="IPR013597">
    <property type="entry name" value="Mat_intron_G2"/>
</dbReference>
<protein>
    <recommendedName>
        <fullName evidence="1">Reverse transcriptase domain-containing protein</fullName>
    </recommendedName>
</protein>
<dbReference type="InterPro" id="IPR051083">
    <property type="entry name" value="GrpII_Intron_Splice-Mob/Def"/>
</dbReference>
<dbReference type="InterPro" id="IPR043502">
    <property type="entry name" value="DNA/RNA_pol_sf"/>
</dbReference>
<dbReference type="RefSeq" id="WP_203003642.1">
    <property type="nucleotide sequence ID" value="NZ_JADWYU010000194.1"/>
</dbReference>
<keyword evidence="3" id="KW-1185">Reference proteome</keyword>
<evidence type="ECO:0000313" key="2">
    <source>
        <dbReference type="EMBL" id="MBL7631780.1"/>
    </source>
</evidence>
<dbReference type="PANTHER" id="PTHR34047">
    <property type="entry name" value="NUCLEAR INTRON MATURASE 1, MITOCHONDRIAL-RELATED"/>
    <property type="match status" value="1"/>
</dbReference>
<accession>A0A937RMU2</accession>
<dbReference type="PANTHER" id="PTHR34047:SF10">
    <property type="entry name" value="GROUP II INTRON-ASSOCIATED OPEN READING FRAME"/>
    <property type="match status" value="1"/>
</dbReference>
<dbReference type="PROSITE" id="PS50878">
    <property type="entry name" value="RT_POL"/>
    <property type="match status" value="1"/>
</dbReference>
<sequence length="393" mass="44527">MTPTSDQTDPAPYRTVNQRSSACYAQRSSLSRALTRPDRPALRIIQHCSLGGVISPLLLNIALQGIEEAAGTRYNKRGETRPGTPVIIVYADDLVALCHSAEEAEQVRERLTEWLAPTGLRFNPAKTRVVAIEEGFDFLSFNVRRYTTKDGPKLLIKPSKEALIRIRRRLKAELRALRGQPAAAVVGHLNPIIRGQAAYFRTKVSKEAFAALDRWLWYRLQSWARRSHRNHNRRWVAGRYFGPHNPSRNDRWVFGDPKTGAYLHKYAWTPIVRHIPVAGRSSPDDPALAQYWADRRRRHSRQHPPLAPTTGRALRAQRGRCPLCGDDLLYDDQPPDSPSQWETWFRDARTATVYTTVTVPGADGHADDRHRLVHTDCHRHQPGAATAGTDMDL</sequence>
<reference evidence="2" key="1">
    <citation type="submission" date="2020-12" db="EMBL/GenBank/DDBJ databases">
        <title>Genomic characterization of non-nitrogen-fixing Frankia strains.</title>
        <authorList>
            <person name="Carlos-Shanley C."/>
            <person name="Guerra T."/>
            <person name="Hahn D."/>
        </authorList>
    </citation>
    <scope>NUCLEOTIDE SEQUENCE</scope>
    <source>
        <strain evidence="2">CN6</strain>
    </source>
</reference>
<evidence type="ECO:0000313" key="3">
    <source>
        <dbReference type="Proteomes" id="UP000604475"/>
    </source>
</evidence>
<dbReference type="SUPFAM" id="SSF56672">
    <property type="entry name" value="DNA/RNA polymerases"/>
    <property type="match status" value="1"/>
</dbReference>
<dbReference type="Pfam" id="PF00078">
    <property type="entry name" value="RVT_1"/>
    <property type="match status" value="1"/>
</dbReference>
<organism evidence="2 3">
    <name type="scientific">Frankia nepalensis</name>
    <dbReference type="NCBI Taxonomy" id="1836974"/>
    <lineage>
        <taxon>Bacteria</taxon>
        <taxon>Bacillati</taxon>
        <taxon>Actinomycetota</taxon>
        <taxon>Actinomycetes</taxon>
        <taxon>Frankiales</taxon>
        <taxon>Frankiaceae</taxon>
        <taxon>Frankia</taxon>
    </lineage>
</organism>